<reference evidence="1" key="1">
    <citation type="journal article" date="2021" name="Proc. Natl. Acad. Sci. U.S.A.">
        <title>A Catalog of Tens of Thousands of Viruses from Human Metagenomes Reveals Hidden Associations with Chronic Diseases.</title>
        <authorList>
            <person name="Tisza M.J."/>
            <person name="Buck C.B."/>
        </authorList>
    </citation>
    <scope>NUCLEOTIDE SEQUENCE</scope>
    <source>
        <strain evidence="1">CtIlO27</strain>
    </source>
</reference>
<dbReference type="EMBL" id="BK015536">
    <property type="protein sequence ID" value="DAE11749.1"/>
    <property type="molecule type" value="Genomic_DNA"/>
</dbReference>
<proteinExistence type="predicted"/>
<protein>
    <submittedName>
        <fullName evidence="1">Uncharacterized protein</fullName>
    </submittedName>
</protein>
<accession>A0A8S5PZD3</accession>
<organism evidence="1">
    <name type="scientific">Podoviridae sp. ctIlO27</name>
    <dbReference type="NCBI Taxonomy" id="2825238"/>
    <lineage>
        <taxon>Viruses</taxon>
        <taxon>Duplodnaviria</taxon>
        <taxon>Heunggongvirae</taxon>
        <taxon>Uroviricota</taxon>
        <taxon>Caudoviricetes</taxon>
    </lineage>
</organism>
<sequence length="35" mass="4119">MSSKKTPPFQCVKNKEKRRSVMPMIQESIRVRQGL</sequence>
<evidence type="ECO:0000313" key="1">
    <source>
        <dbReference type="EMBL" id="DAE11749.1"/>
    </source>
</evidence>
<name>A0A8S5PZD3_9CAUD</name>